<dbReference type="InterPro" id="IPR012337">
    <property type="entry name" value="RNaseH-like_sf"/>
</dbReference>
<dbReference type="AlphaFoldDB" id="A0A6J1E0H3"/>
<evidence type="ECO:0000313" key="4">
    <source>
        <dbReference type="RefSeq" id="XP_022158804.1"/>
    </source>
</evidence>
<evidence type="ECO:0000259" key="2">
    <source>
        <dbReference type="PROSITE" id="PS50994"/>
    </source>
</evidence>
<dbReference type="PANTHER" id="PTHR48475:SF2">
    <property type="entry name" value="RIBONUCLEASE H"/>
    <property type="match status" value="1"/>
</dbReference>
<organism evidence="3 4">
    <name type="scientific">Momordica charantia</name>
    <name type="common">Bitter gourd</name>
    <name type="synonym">Balsam pear</name>
    <dbReference type="NCBI Taxonomy" id="3673"/>
    <lineage>
        <taxon>Eukaryota</taxon>
        <taxon>Viridiplantae</taxon>
        <taxon>Streptophyta</taxon>
        <taxon>Embryophyta</taxon>
        <taxon>Tracheophyta</taxon>
        <taxon>Spermatophyta</taxon>
        <taxon>Magnoliopsida</taxon>
        <taxon>eudicotyledons</taxon>
        <taxon>Gunneridae</taxon>
        <taxon>Pentapetalae</taxon>
        <taxon>rosids</taxon>
        <taxon>fabids</taxon>
        <taxon>Cucurbitales</taxon>
        <taxon>Cucurbitaceae</taxon>
        <taxon>Momordiceae</taxon>
        <taxon>Momordica</taxon>
    </lineage>
</organism>
<gene>
    <name evidence="4" type="primary">LOC111025270</name>
</gene>
<evidence type="ECO:0000313" key="3">
    <source>
        <dbReference type="Proteomes" id="UP000504603"/>
    </source>
</evidence>
<dbReference type="GO" id="GO:0003676">
    <property type="term" value="F:nucleic acid binding"/>
    <property type="evidence" value="ECO:0007669"/>
    <property type="project" value="InterPro"/>
</dbReference>
<dbReference type="OrthoDB" id="1739513at2759"/>
<dbReference type="SUPFAM" id="SSF53098">
    <property type="entry name" value="Ribonuclease H-like"/>
    <property type="match status" value="1"/>
</dbReference>
<dbReference type="RefSeq" id="XP_022158804.1">
    <property type="nucleotide sequence ID" value="XM_022303112.1"/>
</dbReference>
<dbReference type="KEGG" id="mcha:111025270"/>
<feature type="region of interest" description="Disordered" evidence="1">
    <location>
        <begin position="54"/>
        <end position="79"/>
    </location>
</feature>
<keyword evidence="3" id="KW-1185">Reference proteome</keyword>
<protein>
    <submittedName>
        <fullName evidence="4">Uncharacterized protein LOC111025270</fullName>
    </submittedName>
</protein>
<dbReference type="Gene3D" id="3.30.420.10">
    <property type="entry name" value="Ribonuclease H-like superfamily/Ribonuclease H"/>
    <property type="match status" value="1"/>
</dbReference>
<dbReference type="PROSITE" id="PS50994">
    <property type="entry name" value="INTEGRASE"/>
    <property type="match status" value="1"/>
</dbReference>
<accession>A0A6J1E0H3</accession>
<dbReference type="InterPro" id="IPR001584">
    <property type="entry name" value="Integrase_cat-core"/>
</dbReference>
<name>A0A6J1E0H3_MOMCH</name>
<dbReference type="GeneID" id="111025270"/>
<dbReference type="Proteomes" id="UP000504603">
    <property type="component" value="Unplaced"/>
</dbReference>
<dbReference type="PANTHER" id="PTHR48475">
    <property type="entry name" value="RIBONUCLEASE H"/>
    <property type="match status" value="1"/>
</dbReference>
<evidence type="ECO:0000256" key="1">
    <source>
        <dbReference type="SAM" id="MobiDB-lite"/>
    </source>
</evidence>
<sequence>MGAMIASLRNDNRQQQKGIDWTQNVNALAELAAAYETDLGRTVPVGILPKPSIKAQEAMDTDKQGQPEENWMSPLIKTSPQGKGQTKFAMVAVDYFTKWAKTKALSTITEKKFDDATFREFCKELDIKHICSSPAHQQANGQVEAVNKIIKITLETRSEELIKGLWAEEIPNALWAYRTTPCTSTGETPFSLSFGSEAVVLVEIGLLSPKVE</sequence>
<proteinExistence type="predicted"/>
<dbReference type="GO" id="GO:0015074">
    <property type="term" value="P:DNA integration"/>
    <property type="evidence" value="ECO:0007669"/>
    <property type="project" value="InterPro"/>
</dbReference>
<feature type="domain" description="Integrase catalytic" evidence="2">
    <location>
        <begin position="92"/>
        <end position="197"/>
    </location>
</feature>
<reference evidence="4" key="1">
    <citation type="submission" date="2025-08" db="UniProtKB">
        <authorList>
            <consortium name="RefSeq"/>
        </authorList>
    </citation>
    <scope>IDENTIFICATION</scope>
    <source>
        <strain evidence="4">OHB3-1</strain>
    </source>
</reference>
<dbReference type="InterPro" id="IPR036397">
    <property type="entry name" value="RNaseH_sf"/>
</dbReference>